<dbReference type="AlphaFoldDB" id="A0ABD1Q5H7"/>
<dbReference type="Proteomes" id="UP001604336">
    <property type="component" value="Unassembled WGS sequence"/>
</dbReference>
<reference evidence="3" key="1">
    <citation type="submission" date="2024-07" db="EMBL/GenBank/DDBJ databases">
        <title>Two chromosome-level genome assemblies of Korean endemic species Abeliophyllum distichum and Forsythia ovata (Oleaceae).</title>
        <authorList>
            <person name="Jang H."/>
        </authorList>
    </citation>
    <scope>NUCLEOTIDE SEQUENCE [LARGE SCALE GENOMIC DNA]</scope>
</reference>
<comment type="caution">
    <text evidence="2">The sequence shown here is derived from an EMBL/GenBank/DDBJ whole genome shotgun (WGS) entry which is preliminary data.</text>
</comment>
<protein>
    <submittedName>
        <fullName evidence="2">E3 ubiquitin-protein ligase UPL4</fullName>
    </submittedName>
</protein>
<organism evidence="2 3">
    <name type="scientific">Abeliophyllum distichum</name>
    <dbReference type="NCBI Taxonomy" id="126358"/>
    <lineage>
        <taxon>Eukaryota</taxon>
        <taxon>Viridiplantae</taxon>
        <taxon>Streptophyta</taxon>
        <taxon>Embryophyta</taxon>
        <taxon>Tracheophyta</taxon>
        <taxon>Spermatophyta</taxon>
        <taxon>Magnoliopsida</taxon>
        <taxon>eudicotyledons</taxon>
        <taxon>Gunneridae</taxon>
        <taxon>Pentapetalae</taxon>
        <taxon>asterids</taxon>
        <taxon>lamiids</taxon>
        <taxon>Lamiales</taxon>
        <taxon>Oleaceae</taxon>
        <taxon>Forsythieae</taxon>
        <taxon>Abeliophyllum</taxon>
    </lineage>
</organism>
<dbReference type="EMBL" id="JBFOLK010000012">
    <property type="protein sequence ID" value="KAL2471452.1"/>
    <property type="molecule type" value="Genomic_DNA"/>
</dbReference>
<evidence type="ECO:0000313" key="2">
    <source>
        <dbReference type="EMBL" id="KAL2471452.1"/>
    </source>
</evidence>
<gene>
    <name evidence="2" type="ORF">Adt_39588</name>
</gene>
<keyword evidence="3" id="KW-1185">Reference proteome</keyword>
<proteinExistence type="predicted"/>
<feature type="region of interest" description="Disordered" evidence="1">
    <location>
        <begin position="1"/>
        <end position="31"/>
    </location>
</feature>
<sequence length="135" mass="15455">MSHRVEESNYPSPTNITGQSSKSPETFDLQASGRHHSESCKAIWMKYFVIESLNAEKGVTNVLQKFRTLYTTLTAMVDRSLNDVASTQWEEDIYLILHQMVSEFNGKYPISTFEFAQMDNILGKKQTLMAIYCTL</sequence>
<name>A0ABD1Q5H7_9LAMI</name>
<evidence type="ECO:0000313" key="3">
    <source>
        <dbReference type="Proteomes" id="UP001604336"/>
    </source>
</evidence>
<evidence type="ECO:0000256" key="1">
    <source>
        <dbReference type="SAM" id="MobiDB-lite"/>
    </source>
</evidence>
<feature type="compositionally biased region" description="Polar residues" evidence="1">
    <location>
        <begin position="9"/>
        <end position="24"/>
    </location>
</feature>
<accession>A0ABD1Q5H7</accession>